<dbReference type="RefSeq" id="WP_136012550.1">
    <property type="nucleotide sequence ID" value="NZ_SRYE01000003.1"/>
</dbReference>
<sequence length="624" mass="68396">MRLPKTNSFAQIEPLLEHVSKPARYLGHEWGLEEIEPEAFSLCMVFPDVYEIGLPNLGVAILYRAVNSVPGLACERCYLPWPDMADLMRGHDVPLMSLENAYPVASFDVVGFSIAHELAGTNVMEALDLAHIPVLASDRAQDDPIIIAGGPGIWNAEPLVPMIDAFLLGEGEESIVEVTQKVKAGREAGLSRQEIIASLKDVPGTYVPSLYDYRYDEAGTRFGYAVPKEGSGAPEVVYKRVANDFAASDATCGAIVPAMETVQDKLSVEVLRGCARGCRFCQAGITYRPVRERSADSVVAACVEGLQKTGYEEVSLMSLSTTDHSQCAQILHRLNQRLAGEGVRVSIPSQRLDSFGVEMALEVAGAKRGGLTFAPEAGSQRLRDIINKNVTQEDLERAATNAFENGWQRMKLYFMMGLPGETDEDIVAIAQLAQRVIDIGREILPKGRRGGLGVTISVGVFVPKAHTPFQWVGQLSQAEVKRRQQLLLSSVHDRAIKVNTFDSDAAVLESALSKMGREGFDLIYNAWKRGCRFDAWSDQFDFEAWCAAASACGFDLDEIAQTELSLDARLPWDHTSPGESKGFLKREWRRALEGKTTQDCTRDSCAGCGVCPTLKVDNLLAQER</sequence>
<evidence type="ECO:0000313" key="2">
    <source>
        <dbReference type="EMBL" id="TGY62067.1"/>
    </source>
</evidence>
<dbReference type="Pfam" id="PF19864">
    <property type="entry name" value="Radical_SAM_N2"/>
    <property type="match status" value="1"/>
</dbReference>
<dbReference type="InterPro" id="IPR023404">
    <property type="entry name" value="rSAM_horseshoe"/>
</dbReference>
<evidence type="ECO:0000313" key="3">
    <source>
        <dbReference type="Proteomes" id="UP000310263"/>
    </source>
</evidence>
<dbReference type="Pfam" id="PF04055">
    <property type="entry name" value="Radical_SAM"/>
    <property type="match status" value="1"/>
</dbReference>
<dbReference type="SUPFAM" id="SSF102114">
    <property type="entry name" value="Radical SAM enzymes"/>
    <property type="match status" value="1"/>
</dbReference>
<dbReference type="InterPro" id="IPR006638">
    <property type="entry name" value="Elp3/MiaA/NifB-like_rSAM"/>
</dbReference>
<dbReference type="PANTHER" id="PTHR42731:SF1">
    <property type="entry name" value="RADICAL SAM DOMAIN PROTEIN"/>
    <property type="match status" value="1"/>
</dbReference>
<dbReference type="InterPro" id="IPR045784">
    <property type="entry name" value="Radical_SAM_N2"/>
</dbReference>
<reference evidence="2 3" key="1">
    <citation type="submission" date="2019-04" db="EMBL/GenBank/DDBJ databases">
        <title>Microbes associate with the intestines of laboratory mice.</title>
        <authorList>
            <person name="Navarre W."/>
            <person name="Wong E."/>
            <person name="Huang K."/>
            <person name="Tropini C."/>
            <person name="Ng K."/>
            <person name="Yu B."/>
        </authorList>
    </citation>
    <scope>NUCLEOTIDE SEQUENCE [LARGE SCALE GENOMIC DNA]</scope>
    <source>
        <strain evidence="2 3">NM07_P-09</strain>
    </source>
</reference>
<accession>A0A4S2F155</accession>
<organism evidence="2 3">
    <name type="scientific">Muricaecibacterium torontonense</name>
    <dbReference type="NCBI Taxonomy" id="3032871"/>
    <lineage>
        <taxon>Bacteria</taxon>
        <taxon>Bacillati</taxon>
        <taxon>Actinomycetota</taxon>
        <taxon>Coriobacteriia</taxon>
        <taxon>Coriobacteriales</taxon>
        <taxon>Atopobiaceae</taxon>
        <taxon>Muricaecibacterium</taxon>
    </lineage>
</organism>
<gene>
    <name evidence="2" type="ORF">E5334_05165</name>
</gene>
<dbReference type="CDD" id="cd01335">
    <property type="entry name" value="Radical_SAM"/>
    <property type="match status" value="1"/>
</dbReference>
<keyword evidence="3" id="KW-1185">Reference proteome</keyword>
<protein>
    <submittedName>
        <fullName evidence="2">TIGR03960 family B12-binding radical SAM protein</fullName>
    </submittedName>
</protein>
<evidence type="ECO:0000259" key="1">
    <source>
        <dbReference type="PROSITE" id="PS51918"/>
    </source>
</evidence>
<feature type="domain" description="Radical SAM core" evidence="1">
    <location>
        <begin position="260"/>
        <end position="497"/>
    </location>
</feature>
<dbReference type="InterPro" id="IPR023862">
    <property type="entry name" value="CHP03960_rSAM"/>
</dbReference>
<dbReference type="PANTHER" id="PTHR42731">
    <property type="entry name" value="SLL1084 PROTEIN"/>
    <property type="match status" value="1"/>
</dbReference>
<dbReference type="NCBIfam" id="TIGR03960">
    <property type="entry name" value="rSAM_fuse_unch"/>
    <property type="match status" value="1"/>
</dbReference>
<dbReference type="Proteomes" id="UP000310263">
    <property type="component" value="Unassembled WGS sequence"/>
</dbReference>
<dbReference type="AlphaFoldDB" id="A0A4S2F155"/>
<dbReference type="EMBL" id="SRYE01000003">
    <property type="protein sequence ID" value="TGY62067.1"/>
    <property type="molecule type" value="Genomic_DNA"/>
</dbReference>
<dbReference type="PROSITE" id="PS51918">
    <property type="entry name" value="RADICAL_SAM"/>
    <property type="match status" value="1"/>
</dbReference>
<dbReference type="InterPro" id="IPR058240">
    <property type="entry name" value="rSAM_sf"/>
</dbReference>
<comment type="caution">
    <text evidence="2">The sequence shown here is derived from an EMBL/GenBank/DDBJ whole genome shotgun (WGS) entry which is preliminary data.</text>
</comment>
<dbReference type="GO" id="GO:0003824">
    <property type="term" value="F:catalytic activity"/>
    <property type="evidence" value="ECO:0007669"/>
    <property type="project" value="InterPro"/>
</dbReference>
<dbReference type="SMART" id="SM00729">
    <property type="entry name" value="Elp3"/>
    <property type="match status" value="1"/>
</dbReference>
<dbReference type="InterPro" id="IPR007197">
    <property type="entry name" value="rSAM"/>
</dbReference>
<dbReference type="SFLD" id="SFLDS00029">
    <property type="entry name" value="Radical_SAM"/>
    <property type="match status" value="1"/>
</dbReference>
<dbReference type="GO" id="GO:0051536">
    <property type="term" value="F:iron-sulfur cluster binding"/>
    <property type="evidence" value="ECO:0007669"/>
    <property type="project" value="InterPro"/>
</dbReference>
<dbReference type="OrthoDB" id="9806827at2"/>
<name>A0A4S2F155_9ACTN</name>
<dbReference type="Gene3D" id="3.80.30.20">
    <property type="entry name" value="tm_1862 like domain"/>
    <property type="match status" value="1"/>
</dbReference>
<proteinExistence type="predicted"/>
<dbReference type="SFLD" id="SFLDG01082">
    <property type="entry name" value="B12-binding_domain_containing"/>
    <property type="match status" value="1"/>
</dbReference>